<reference evidence="1" key="1">
    <citation type="submission" date="2023-06" db="EMBL/GenBank/DDBJ databases">
        <authorList>
            <consortium name="Lawrence Berkeley National Laboratory"/>
            <person name="Ahrendt S."/>
            <person name="Sahu N."/>
            <person name="Indic B."/>
            <person name="Wong-Bajracharya J."/>
            <person name="Merenyi Z."/>
            <person name="Ke H.-M."/>
            <person name="Monk M."/>
            <person name="Kocsube S."/>
            <person name="Drula E."/>
            <person name="Lipzen A."/>
            <person name="Balint B."/>
            <person name="Henrissat B."/>
            <person name="Andreopoulos B."/>
            <person name="Martin F.M."/>
            <person name="Harder C.B."/>
            <person name="Rigling D."/>
            <person name="Ford K.L."/>
            <person name="Foster G.D."/>
            <person name="Pangilinan J."/>
            <person name="Papanicolaou A."/>
            <person name="Barry K."/>
            <person name="LaButti K."/>
            <person name="Viragh M."/>
            <person name="Koriabine M."/>
            <person name="Yan M."/>
            <person name="Riley R."/>
            <person name="Champramary S."/>
            <person name="Plett K.L."/>
            <person name="Tsai I.J."/>
            <person name="Slot J."/>
            <person name="Sipos G."/>
            <person name="Plett J."/>
            <person name="Nagy L.G."/>
            <person name="Grigoriev I.V."/>
        </authorList>
    </citation>
    <scope>NUCLEOTIDE SEQUENCE</scope>
    <source>
        <strain evidence="1">FPL87.14</strain>
    </source>
</reference>
<dbReference type="SUPFAM" id="SSF56112">
    <property type="entry name" value="Protein kinase-like (PK-like)"/>
    <property type="match status" value="1"/>
</dbReference>
<gene>
    <name evidence="1" type="ORF">EV421DRAFT_1737521</name>
</gene>
<organism evidence="1 2">
    <name type="scientific">Armillaria borealis</name>
    <dbReference type="NCBI Taxonomy" id="47425"/>
    <lineage>
        <taxon>Eukaryota</taxon>
        <taxon>Fungi</taxon>
        <taxon>Dikarya</taxon>
        <taxon>Basidiomycota</taxon>
        <taxon>Agaricomycotina</taxon>
        <taxon>Agaricomycetes</taxon>
        <taxon>Agaricomycetidae</taxon>
        <taxon>Agaricales</taxon>
        <taxon>Marasmiineae</taxon>
        <taxon>Physalacriaceae</taxon>
        <taxon>Armillaria</taxon>
    </lineage>
</organism>
<protein>
    <recommendedName>
        <fullName evidence="3">Protein kinase domain-containing protein</fullName>
    </recommendedName>
</protein>
<comment type="caution">
    <text evidence="1">The sequence shown here is derived from an EMBL/GenBank/DDBJ whole genome shotgun (WGS) entry which is preliminary data.</text>
</comment>
<sequence>MQCIFEIIARKAVLCHFKPENIMITPSSSNQVVFIDFGHASLNAPEEFLWSIQLYDSPNVQEEADTKESGCNLMWWWQYASYRCFDMGDPIEQTWPLINATGVRNIVVCIALVYSLSGITLAWTHEFTGSDSEMFIDLPRYFVTFPSGSAPVFVGNNRDVGRARAKLDMSGIEKQTSEHKESKE</sequence>
<proteinExistence type="predicted"/>
<dbReference type="AlphaFoldDB" id="A0AA39JDQ0"/>
<keyword evidence="2" id="KW-1185">Reference proteome</keyword>
<dbReference type="Proteomes" id="UP001175226">
    <property type="component" value="Unassembled WGS sequence"/>
</dbReference>
<evidence type="ECO:0008006" key="3">
    <source>
        <dbReference type="Google" id="ProtNLM"/>
    </source>
</evidence>
<evidence type="ECO:0000313" key="1">
    <source>
        <dbReference type="EMBL" id="KAK0440142.1"/>
    </source>
</evidence>
<dbReference type="EMBL" id="JAUEPT010000035">
    <property type="protein sequence ID" value="KAK0440142.1"/>
    <property type="molecule type" value="Genomic_DNA"/>
</dbReference>
<evidence type="ECO:0000313" key="2">
    <source>
        <dbReference type="Proteomes" id="UP001175226"/>
    </source>
</evidence>
<accession>A0AA39JDQ0</accession>
<name>A0AA39JDQ0_9AGAR</name>
<dbReference type="InterPro" id="IPR011009">
    <property type="entry name" value="Kinase-like_dom_sf"/>
</dbReference>